<dbReference type="AlphaFoldDB" id="X0TLI5"/>
<organism evidence="2">
    <name type="scientific">marine sediment metagenome</name>
    <dbReference type="NCBI Taxonomy" id="412755"/>
    <lineage>
        <taxon>unclassified sequences</taxon>
        <taxon>metagenomes</taxon>
        <taxon>ecological metagenomes</taxon>
    </lineage>
</organism>
<sequence length="114" mass="13519">MKEIREIMEEMKTYYYGGVISFPNKLFKELESAIDKQEAELKEARTINQNQREIIKEFESTRLTREAEPRGREQLIKEMATALSGREVEIKEAREGKKYLMAEIEMLRENRGDE</sequence>
<feature type="coiled-coil region" evidence="1">
    <location>
        <begin position="27"/>
        <end position="61"/>
    </location>
</feature>
<protein>
    <submittedName>
        <fullName evidence="2">Uncharacterized protein</fullName>
    </submittedName>
</protein>
<proteinExistence type="predicted"/>
<name>X0TLI5_9ZZZZ</name>
<reference evidence="2" key="1">
    <citation type="journal article" date="2014" name="Front. Microbiol.">
        <title>High frequency of phylogenetically diverse reductive dehalogenase-homologous genes in deep subseafloor sedimentary metagenomes.</title>
        <authorList>
            <person name="Kawai M."/>
            <person name="Futagami T."/>
            <person name="Toyoda A."/>
            <person name="Takaki Y."/>
            <person name="Nishi S."/>
            <person name="Hori S."/>
            <person name="Arai W."/>
            <person name="Tsubouchi T."/>
            <person name="Morono Y."/>
            <person name="Uchiyama I."/>
            <person name="Ito T."/>
            <person name="Fujiyama A."/>
            <person name="Inagaki F."/>
            <person name="Takami H."/>
        </authorList>
    </citation>
    <scope>NUCLEOTIDE SEQUENCE</scope>
    <source>
        <strain evidence="2">Expedition CK06-06</strain>
    </source>
</reference>
<evidence type="ECO:0000256" key="1">
    <source>
        <dbReference type="SAM" id="Coils"/>
    </source>
</evidence>
<keyword evidence="1" id="KW-0175">Coiled coil</keyword>
<gene>
    <name evidence="2" type="ORF">S01H1_22344</name>
</gene>
<comment type="caution">
    <text evidence="2">The sequence shown here is derived from an EMBL/GenBank/DDBJ whole genome shotgun (WGS) entry which is preliminary data.</text>
</comment>
<evidence type="ECO:0000313" key="2">
    <source>
        <dbReference type="EMBL" id="GAF88131.1"/>
    </source>
</evidence>
<accession>X0TLI5</accession>
<dbReference type="EMBL" id="BARS01012591">
    <property type="protein sequence ID" value="GAF88131.1"/>
    <property type="molecule type" value="Genomic_DNA"/>
</dbReference>